<accession>A0ACC0UMF8</accession>
<dbReference type="EMBL" id="JAGFNK010000011">
    <property type="protein sequence ID" value="KAI9512264.1"/>
    <property type="molecule type" value="Genomic_DNA"/>
</dbReference>
<comment type="caution">
    <text evidence="1">The sequence shown here is derived from an EMBL/GenBank/DDBJ whole genome shotgun (WGS) entry which is preliminary data.</text>
</comment>
<keyword evidence="2" id="KW-1185">Reference proteome</keyword>
<name>A0ACC0UMF8_9AGAM</name>
<protein>
    <submittedName>
        <fullName evidence="1">Uncharacterized protein</fullName>
    </submittedName>
</protein>
<evidence type="ECO:0000313" key="2">
    <source>
        <dbReference type="Proteomes" id="UP001207468"/>
    </source>
</evidence>
<organism evidence="1 2">
    <name type="scientific">Russula earlei</name>
    <dbReference type="NCBI Taxonomy" id="71964"/>
    <lineage>
        <taxon>Eukaryota</taxon>
        <taxon>Fungi</taxon>
        <taxon>Dikarya</taxon>
        <taxon>Basidiomycota</taxon>
        <taxon>Agaricomycotina</taxon>
        <taxon>Agaricomycetes</taxon>
        <taxon>Russulales</taxon>
        <taxon>Russulaceae</taxon>
        <taxon>Russula</taxon>
    </lineage>
</organism>
<sequence>MSTRGRSASSQSRDVDVDVEKPLDEKSDAKVIVVANLTRNVVVAHLQSIFGFYGEVVKIDLPTYVKSGQNKGKASLEYADAASARTAVSHMNGGQLDGAVLKVELSDAPLRTRSRSP</sequence>
<reference evidence="1" key="1">
    <citation type="submission" date="2021-03" db="EMBL/GenBank/DDBJ databases">
        <title>Evolutionary priming and transition to the ectomycorrhizal habit in an iconic lineage of mushroom-forming fungi: is preadaptation a requirement?</title>
        <authorList>
            <consortium name="DOE Joint Genome Institute"/>
            <person name="Looney B.P."/>
            <person name="Miyauchi S."/>
            <person name="Morin E."/>
            <person name="Drula E."/>
            <person name="Courty P.E."/>
            <person name="Chicoki N."/>
            <person name="Fauchery L."/>
            <person name="Kohler A."/>
            <person name="Kuo A."/>
            <person name="LaButti K."/>
            <person name="Pangilinan J."/>
            <person name="Lipzen A."/>
            <person name="Riley R."/>
            <person name="Andreopoulos W."/>
            <person name="He G."/>
            <person name="Johnson J."/>
            <person name="Barry K.W."/>
            <person name="Grigoriev I.V."/>
            <person name="Nagy L."/>
            <person name="Hibbett D."/>
            <person name="Henrissat B."/>
            <person name="Matheny P.B."/>
            <person name="Labbe J."/>
            <person name="Martin A.F."/>
        </authorList>
    </citation>
    <scope>NUCLEOTIDE SEQUENCE</scope>
    <source>
        <strain evidence="1">BPL698</strain>
    </source>
</reference>
<dbReference type="Proteomes" id="UP001207468">
    <property type="component" value="Unassembled WGS sequence"/>
</dbReference>
<feature type="non-terminal residue" evidence="1">
    <location>
        <position position="117"/>
    </location>
</feature>
<gene>
    <name evidence="1" type="ORF">F5148DRAFT_965424</name>
</gene>
<proteinExistence type="predicted"/>
<evidence type="ECO:0000313" key="1">
    <source>
        <dbReference type="EMBL" id="KAI9512264.1"/>
    </source>
</evidence>